<reference evidence="1 2" key="1">
    <citation type="submission" date="2020-10" db="EMBL/GenBank/DDBJ databases">
        <title>The Coptis chinensis genome and diversification of protoberbering-type alkaloids.</title>
        <authorList>
            <person name="Wang B."/>
            <person name="Shu S."/>
            <person name="Song C."/>
            <person name="Liu Y."/>
        </authorList>
    </citation>
    <scope>NUCLEOTIDE SEQUENCE [LARGE SCALE GENOMIC DNA]</scope>
    <source>
        <strain evidence="1">HL-2020</strain>
        <tissue evidence="1">Leaf</tissue>
    </source>
</reference>
<evidence type="ECO:0000313" key="2">
    <source>
        <dbReference type="Proteomes" id="UP000631114"/>
    </source>
</evidence>
<proteinExistence type="predicted"/>
<comment type="caution">
    <text evidence="1">The sequence shown here is derived from an EMBL/GenBank/DDBJ whole genome shotgun (WGS) entry which is preliminary data.</text>
</comment>
<gene>
    <name evidence="1" type="ORF">IFM89_038075</name>
</gene>
<name>A0A835I7B8_9MAGN</name>
<evidence type="ECO:0000313" key="1">
    <source>
        <dbReference type="EMBL" id="KAF9612096.1"/>
    </source>
</evidence>
<organism evidence="1 2">
    <name type="scientific">Coptis chinensis</name>
    <dbReference type="NCBI Taxonomy" id="261450"/>
    <lineage>
        <taxon>Eukaryota</taxon>
        <taxon>Viridiplantae</taxon>
        <taxon>Streptophyta</taxon>
        <taxon>Embryophyta</taxon>
        <taxon>Tracheophyta</taxon>
        <taxon>Spermatophyta</taxon>
        <taxon>Magnoliopsida</taxon>
        <taxon>Ranunculales</taxon>
        <taxon>Ranunculaceae</taxon>
        <taxon>Coptidoideae</taxon>
        <taxon>Coptis</taxon>
    </lineage>
</organism>
<dbReference type="EMBL" id="JADFTS010000004">
    <property type="protein sequence ID" value="KAF9612096.1"/>
    <property type="molecule type" value="Genomic_DNA"/>
</dbReference>
<protein>
    <submittedName>
        <fullName evidence="1">Uncharacterized protein</fullName>
    </submittedName>
</protein>
<accession>A0A835I7B8</accession>
<dbReference type="Proteomes" id="UP000631114">
    <property type="component" value="Unassembled WGS sequence"/>
</dbReference>
<keyword evidence="2" id="KW-1185">Reference proteome</keyword>
<sequence length="144" mass="16139">MNTPEKIEASGKKKEEGNVTFKAGKYAGKFIEYDTYFSEEEKKQSRVLKGYLQCGRKRVFVSMETVNVEVHYTSIRSGAISGSGSGCWGFKHTYEGCFWNVIEELFEGKLLEGTVDPGNPAIIVITYQYICYKIVGASQVPLHS</sequence>
<dbReference type="AlphaFoldDB" id="A0A835I7B8"/>